<dbReference type="EMBL" id="VSSQ01036966">
    <property type="protein sequence ID" value="MPM89561.1"/>
    <property type="molecule type" value="Genomic_DNA"/>
</dbReference>
<keyword evidence="1" id="KW-0812">Transmembrane</keyword>
<evidence type="ECO:0000313" key="2">
    <source>
        <dbReference type="EMBL" id="MPM89561.1"/>
    </source>
</evidence>
<feature type="transmembrane region" description="Helical" evidence="1">
    <location>
        <begin position="20"/>
        <end position="39"/>
    </location>
</feature>
<keyword evidence="1" id="KW-0472">Membrane</keyword>
<feature type="transmembrane region" description="Helical" evidence="1">
    <location>
        <begin position="51"/>
        <end position="78"/>
    </location>
</feature>
<organism evidence="2">
    <name type="scientific">bioreactor metagenome</name>
    <dbReference type="NCBI Taxonomy" id="1076179"/>
    <lineage>
        <taxon>unclassified sequences</taxon>
        <taxon>metagenomes</taxon>
        <taxon>ecological metagenomes</taxon>
    </lineage>
</organism>
<sequence length="281" mass="30670">MGIRNAVTILFEARPTGDLTFSIISRFALSLLPGFYLVYRAQNASEKRSAGVFVGALAIGFFLYLFGTLAMMLIGFSARLMAAASSLDRYLASYLVLMSVALLPYLFTGARKQKTLLLLVVCCCLIPVTPLNQSFDFLSDTSGREKIRAPYAAAEDLAKEPQTDTRTWYVDQRDSGEGFFIFRYLAMPAAVSYGETWSFGAPLSAYDDFSRSLTPKEWSTALIKGGYALVYLQTIDSYFLETMGSLFPAGSAIGDGLYYRVSTGENGLVILTPVSLAGLAS</sequence>
<comment type="caution">
    <text evidence="2">The sequence shown here is derived from an EMBL/GenBank/DDBJ whole genome shotgun (WGS) entry which is preliminary data.</text>
</comment>
<accession>A0A645DJY5</accession>
<reference evidence="2" key="1">
    <citation type="submission" date="2019-08" db="EMBL/GenBank/DDBJ databases">
        <authorList>
            <person name="Kucharzyk K."/>
            <person name="Murdoch R.W."/>
            <person name="Higgins S."/>
            <person name="Loffler F."/>
        </authorList>
    </citation>
    <scope>NUCLEOTIDE SEQUENCE</scope>
</reference>
<keyword evidence="1" id="KW-1133">Transmembrane helix</keyword>
<name>A0A645DJY5_9ZZZZ</name>
<protein>
    <submittedName>
        <fullName evidence="2">Uncharacterized protein</fullName>
    </submittedName>
</protein>
<gene>
    <name evidence="2" type="ORF">SDC9_136671</name>
</gene>
<feature type="transmembrane region" description="Helical" evidence="1">
    <location>
        <begin position="115"/>
        <end position="132"/>
    </location>
</feature>
<evidence type="ECO:0000256" key="1">
    <source>
        <dbReference type="SAM" id="Phobius"/>
    </source>
</evidence>
<feature type="transmembrane region" description="Helical" evidence="1">
    <location>
        <begin position="90"/>
        <end position="108"/>
    </location>
</feature>
<dbReference type="AlphaFoldDB" id="A0A645DJY5"/>
<proteinExistence type="predicted"/>